<feature type="region of interest" description="Disordered" evidence="1">
    <location>
        <begin position="1"/>
        <end position="45"/>
    </location>
</feature>
<feature type="compositionally biased region" description="Basic residues" evidence="1">
    <location>
        <begin position="9"/>
        <end position="18"/>
    </location>
</feature>
<protein>
    <submittedName>
        <fullName evidence="2">Uncharacterized protein</fullName>
    </submittedName>
</protein>
<reference evidence="2" key="2">
    <citation type="submission" date="2020-11" db="EMBL/GenBank/DDBJ databases">
        <authorList>
            <person name="McCartney M.A."/>
            <person name="Auch B."/>
            <person name="Kono T."/>
            <person name="Mallez S."/>
            <person name="Becker A."/>
            <person name="Gohl D.M."/>
            <person name="Silverstein K.A.T."/>
            <person name="Koren S."/>
            <person name="Bechman K.B."/>
            <person name="Herman A."/>
            <person name="Abrahante J.E."/>
            <person name="Garbe J."/>
        </authorList>
    </citation>
    <scope>NUCLEOTIDE SEQUENCE</scope>
    <source>
        <strain evidence="2">Duluth1</strain>
        <tissue evidence="2">Whole animal</tissue>
    </source>
</reference>
<evidence type="ECO:0000313" key="3">
    <source>
        <dbReference type="Proteomes" id="UP000828390"/>
    </source>
</evidence>
<gene>
    <name evidence="2" type="ORF">DPMN_192975</name>
</gene>
<feature type="compositionally biased region" description="Polar residues" evidence="1">
    <location>
        <begin position="25"/>
        <end position="42"/>
    </location>
</feature>
<sequence length="99" mass="11031">MKKTEGRYRKQRVKKKKQMSVVTEADNSTRYPQIPPSKNATRSAEPEAGAFLVLSYKEKRDVKLNAGACEARSGKTVINALRSIATICNDFNDTCGHLI</sequence>
<proteinExistence type="predicted"/>
<comment type="caution">
    <text evidence="2">The sequence shown here is derived from an EMBL/GenBank/DDBJ whole genome shotgun (WGS) entry which is preliminary data.</text>
</comment>
<dbReference type="EMBL" id="JAIWYP010000055">
    <property type="protein sequence ID" value="KAH3690740.1"/>
    <property type="molecule type" value="Genomic_DNA"/>
</dbReference>
<accession>A0A9D3Y2S3</accession>
<organism evidence="2 3">
    <name type="scientific">Dreissena polymorpha</name>
    <name type="common">Zebra mussel</name>
    <name type="synonym">Mytilus polymorpha</name>
    <dbReference type="NCBI Taxonomy" id="45954"/>
    <lineage>
        <taxon>Eukaryota</taxon>
        <taxon>Metazoa</taxon>
        <taxon>Spiralia</taxon>
        <taxon>Lophotrochozoa</taxon>
        <taxon>Mollusca</taxon>
        <taxon>Bivalvia</taxon>
        <taxon>Autobranchia</taxon>
        <taxon>Heteroconchia</taxon>
        <taxon>Euheterodonta</taxon>
        <taxon>Imparidentia</taxon>
        <taxon>Neoheterodontei</taxon>
        <taxon>Myida</taxon>
        <taxon>Dreissenoidea</taxon>
        <taxon>Dreissenidae</taxon>
        <taxon>Dreissena</taxon>
    </lineage>
</organism>
<name>A0A9D3Y2S3_DREPO</name>
<reference evidence="2" key="1">
    <citation type="journal article" date="2019" name="bioRxiv">
        <title>The Genome of the Zebra Mussel, Dreissena polymorpha: A Resource for Invasive Species Research.</title>
        <authorList>
            <person name="McCartney M.A."/>
            <person name="Auch B."/>
            <person name="Kono T."/>
            <person name="Mallez S."/>
            <person name="Zhang Y."/>
            <person name="Obille A."/>
            <person name="Becker A."/>
            <person name="Abrahante J.E."/>
            <person name="Garbe J."/>
            <person name="Badalamenti J.P."/>
            <person name="Herman A."/>
            <person name="Mangelson H."/>
            <person name="Liachko I."/>
            <person name="Sullivan S."/>
            <person name="Sone E.D."/>
            <person name="Koren S."/>
            <person name="Silverstein K.A.T."/>
            <person name="Beckman K.B."/>
            <person name="Gohl D.M."/>
        </authorList>
    </citation>
    <scope>NUCLEOTIDE SEQUENCE</scope>
    <source>
        <strain evidence="2">Duluth1</strain>
        <tissue evidence="2">Whole animal</tissue>
    </source>
</reference>
<evidence type="ECO:0000256" key="1">
    <source>
        <dbReference type="SAM" id="MobiDB-lite"/>
    </source>
</evidence>
<keyword evidence="3" id="KW-1185">Reference proteome</keyword>
<evidence type="ECO:0000313" key="2">
    <source>
        <dbReference type="EMBL" id="KAH3690740.1"/>
    </source>
</evidence>
<dbReference type="AlphaFoldDB" id="A0A9D3Y2S3"/>
<dbReference type="Proteomes" id="UP000828390">
    <property type="component" value="Unassembled WGS sequence"/>
</dbReference>